<evidence type="ECO:0000256" key="3">
    <source>
        <dbReference type="ARBA" id="ARBA00023002"/>
    </source>
</evidence>
<dbReference type="EMBL" id="JARVKF010000135">
    <property type="protein sequence ID" value="KAK9422141.1"/>
    <property type="molecule type" value="Genomic_DNA"/>
</dbReference>
<proteinExistence type="inferred from homology"/>
<keyword evidence="2 5" id="KW-0479">Metal-binding</keyword>
<dbReference type="InterPro" id="IPR017972">
    <property type="entry name" value="Cyt_P450_CS"/>
</dbReference>
<dbReference type="InterPro" id="IPR036396">
    <property type="entry name" value="Cyt_P450_sf"/>
</dbReference>
<dbReference type="PROSITE" id="PS00086">
    <property type="entry name" value="CYTOCHROME_P450"/>
    <property type="match status" value="1"/>
</dbReference>
<organism evidence="6 7">
    <name type="scientific">Seiridium unicorne</name>
    <dbReference type="NCBI Taxonomy" id="138068"/>
    <lineage>
        <taxon>Eukaryota</taxon>
        <taxon>Fungi</taxon>
        <taxon>Dikarya</taxon>
        <taxon>Ascomycota</taxon>
        <taxon>Pezizomycotina</taxon>
        <taxon>Sordariomycetes</taxon>
        <taxon>Xylariomycetidae</taxon>
        <taxon>Amphisphaeriales</taxon>
        <taxon>Sporocadaceae</taxon>
        <taxon>Seiridium</taxon>
    </lineage>
</organism>
<evidence type="ECO:0000256" key="4">
    <source>
        <dbReference type="ARBA" id="ARBA00023004"/>
    </source>
</evidence>
<accession>A0ABR2V6H4</accession>
<dbReference type="PRINTS" id="PR00385">
    <property type="entry name" value="P450"/>
</dbReference>
<name>A0ABR2V6H4_9PEZI</name>
<dbReference type="InterPro" id="IPR050364">
    <property type="entry name" value="Cytochrome_P450_fung"/>
</dbReference>
<dbReference type="PRINTS" id="PR00463">
    <property type="entry name" value="EP450I"/>
</dbReference>
<protein>
    <submittedName>
        <fullName evidence="6">Cytochrome P450</fullName>
    </submittedName>
</protein>
<dbReference type="Pfam" id="PF00067">
    <property type="entry name" value="p450"/>
    <property type="match status" value="1"/>
</dbReference>
<comment type="similarity">
    <text evidence="1 5">Belongs to the cytochrome P450 family.</text>
</comment>
<evidence type="ECO:0000313" key="7">
    <source>
        <dbReference type="Proteomes" id="UP001408356"/>
    </source>
</evidence>
<evidence type="ECO:0000313" key="6">
    <source>
        <dbReference type="EMBL" id="KAK9422141.1"/>
    </source>
</evidence>
<evidence type="ECO:0000256" key="2">
    <source>
        <dbReference type="ARBA" id="ARBA00022723"/>
    </source>
</evidence>
<keyword evidence="5" id="KW-0349">Heme</keyword>
<keyword evidence="4 5" id="KW-0408">Iron</keyword>
<keyword evidence="5" id="KW-0503">Monooxygenase</keyword>
<sequence length="439" mass="50440">MTTLSMGPKTWVLLNTDRVVNEIIGKRASITNERPQFPIAGELVSRNNRFVLQKANVWKEPRYLMHQYIMGPSAKEHQHIIETASLELLKLYLNDPSTWYAHHYRYAITIMSKIVVNEVLPKSQPELDDLQKVTSTFLSSINSSFAEFFPQLNWLPESWQTWRRHWKEMGDFHYDTIKTWWTDIRPRAELSAKPSFVRDIVLEKFSGTEEQSMYLTMSVMAAGADNPRMAMNAWVMACIVSPSAMQRARQELDLVYGTDDLHLPSLDDLSKLPYMCAVVKEVLRWRPVVPLMPQRVLVEDLEFEGYRFPAGTEFLVNSVPVCSHGYSRPGEFRPERWLGEDDEGEAGEKATVKQDLWQFAFNAGRRSCVGYKLAQKILFVTFARLLYCFDFSLGDDQDVTKLNPFGLGEPFPVKVTVRSKAHAQLIIDELAASEGVQKE</sequence>
<evidence type="ECO:0000256" key="1">
    <source>
        <dbReference type="ARBA" id="ARBA00010617"/>
    </source>
</evidence>
<dbReference type="PANTHER" id="PTHR46300:SF12">
    <property type="entry name" value="P450, PUTATIVE (EUROFUNG)-RELATED"/>
    <property type="match status" value="1"/>
</dbReference>
<dbReference type="InterPro" id="IPR002401">
    <property type="entry name" value="Cyt_P450_E_grp-I"/>
</dbReference>
<dbReference type="Gene3D" id="1.10.630.10">
    <property type="entry name" value="Cytochrome P450"/>
    <property type="match status" value="1"/>
</dbReference>
<comment type="caution">
    <text evidence="6">The sequence shown here is derived from an EMBL/GenBank/DDBJ whole genome shotgun (WGS) entry which is preliminary data.</text>
</comment>
<keyword evidence="3 5" id="KW-0560">Oxidoreductase</keyword>
<dbReference type="SUPFAM" id="SSF48264">
    <property type="entry name" value="Cytochrome P450"/>
    <property type="match status" value="1"/>
</dbReference>
<reference evidence="6 7" key="1">
    <citation type="journal article" date="2024" name="J. Plant Pathol.">
        <title>Sequence and assembly of the genome of Seiridium unicorne, isolate CBS 538.82, causal agent of cypress canker disease.</title>
        <authorList>
            <person name="Scali E."/>
            <person name="Rocca G.D."/>
            <person name="Danti R."/>
            <person name="Garbelotto M."/>
            <person name="Barberini S."/>
            <person name="Baroncelli R."/>
            <person name="Emiliani G."/>
        </authorList>
    </citation>
    <scope>NUCLEOTIDE SEQUENCE [LARGE SCALE GENOMIC DNA]</scope>
    <source>
        <strain evidence="6 7">BM-138-508</strain>
    </source>
</reference>
<dbReference type="InterPro" id="IPR001128">
    <property type="entry name" value="Cyt_P450"/>
</dbReference>
<dbReference type="Proteomes" id="UP001408356">
    <property type="component" value="Unassembled WGS sequence"/>
</dbReference>
<gene>
    <name evidence="6" type="ORF">SUNI508_05149</name>
</gene>
<dbReference type="PANTHER" id="PTHR46300">
    <property type="entry name" value="P450, PUTATIVE (EUROFUNG)-RELATED-RELATED"/>
    <property type="match status" value="1"/>
</dbReference>
<keyword evidence="7" id="KW-1185">Reference proteome</keyword>
<evidence type="ECO:0000256" key="5">
    <source>
        <dbReference type="RuleBase" id="RU000461"/>
    </source>
</evidence>